<dbReference type="InterPro" id="IPR052374">
    <property type="entry name" value="SERAC1"/>
</dbReference>
<dbReference type="PANTHER" id="PTHR48182">
    <property type="entry name" value="PROTEIN SERAC1"/>
    <property type="match status" value="1"/>
</dbReference>
<keyword evidence="9" id="KW-0812">Transmembrane</keyword>
<feature type="compositionally biased region" description="Low complexity" evidence="8">
    <location>
        <begin position="838"/>
        <end position="855"/>
    </location>
</feature>
<evidence type="ECO:0000256" key="2">
    <source>
        <dbReference type="ARBA" id="ARBA00004240"/>
    </source>
</evidence>
<dbReference type="InterPro" id="IPR023631">
    <property type="entry name" value="Amidase_dom"/>
</dbReference>
<keyword evidence="6" id="KW-0496">Mitochondrion</keyword>
<feature type="domain" description="DUF676" evidence="11">
    <location>
        <begin position="944"/>
        <end position="1081"/>
    </location>
</feature>
<dbReference type="SUPFAM" id="SSF53474">
    <property type="entry name" value="alpha/beta-Hydrolases"/>
    <property type="match status" value="1"/>
</dbReference>
<gene>
    <name evidence="12" type="ORF">NPX13_g2243</name>
</gene>
<evidence type="ECO:0000256" key="9">
    <source>
        <dbReference type="SAM" id="Phobius"/>
    </source>
</evidence>
<evidence type="ECO:0000256" key="5">
    <source>
        <dbReference type="ARBA" id="ARBA00022824"/>
    </source>
</evidence>
<name>A0A9W8TR80_9PEZI</name>
<dbReference type="InterPro" id="IPR036928">
    <property type="entry name" value="AS_sf"/>
</dbReference>
<organism evidence="12 13">
    <name type="scientific">Xylaria arbuscula</name>
    <dbReference type="NCBI Taxonomy" id="114810"/>
    <lineage>
        <taxon>Eukaryota</taxon>
        <taxon>Fungi</taxon>
        <taxon>Dikarya</taxon>
        <taxon>Ascomycota</taxon>
        <taxon>Pezizomycotina</taxon>
        <taxon>Sordariomycetes</taxon>
        <taxon>Xylariomycetidae</taxon>
        <taxon>Xylariales</taxon>
        <taxon>Xylariaceae</taxon>
        <taxon>Xylaria</taxon>
    </lineage>
</organism>
<dbReference type="VEuPathDB" id="FungiDB:F4678DRAFT_434417"/>
<evidence type="ECO:0000256" key="1">
    <source>
        <dbReference type="ARBA" id="ARBA00004173"/>
    </source>
</evidence>
<feature type="compositionally biased region" description="Low complexity" evidence="8">
    <location>
        <begin position="862"/>
        <end position="873"/>
    </location>
</feature>
<feature type="transmembrane region" description="Helical" evidence="9">
    <location>
        <begin position="880"/>
        <end position="900"/>
    </location>
</feature>
<protein>
    <recommendedName>
        <fullName evidence="14">Amidase domain-containing protein</fullName>
    </recommendedName>
</protein>
<accession>A0A9W8TR80</accession>
<comment type="subcellular location">
    <subcellularLocation>
        <location evidence="2">Endoplasmic reticulum</location>
    </subcellularLocation>
    <subcellularLocation>
        <location evidence="3">Membrane</location>
    </subcellularLocation>
    <subcellularLocation>
        <location evidence="1">Mitochondrion</location>
    </subcellularLocation>
</comment>
<dbReference type="PANTHER" id="PTHR48182:SF2">
    <property type="entry name" value="PROTEIN SERAC1"/>
    <property type="match status" value="1"/>
</dbReference>
<evidence type="ECO:0000256" key="6">
    <source>
        <dbReference type="ARBA" id="ARBA00023128"/>
    </source>
</evidence>
<keyword evidence="5" id="KW-0256">Endoplasmic reticulum</keyword>
<reference evidence="12" key="1">
    <citation type="submission" date="2022-07" db="EMBL/GenBank/DDBJ databases">
        <title>Genome Sequence of Xylaria arbuscula.</title>
        <authorList>
            <person name="Buettner E."/>
        </authorList>
    </citation>
    <scope>NUCLEOTIDE SEQUENCE</scope>
    <source>
        <strain evidence="12">VT107</strain>
    </source>
</reference>
<keyword evidence="13" id="KW-1185">Reference proteome</keyword>
<dbReference type="GO" id="GO:0005739">
    <property type="term" value="C:mitochondrion"/>
    <property type="evidence" value="ECO:0007669"/>
    <property type="project" value="UniProtKB-SubCell"/>
</dbReference>
<comment type="similarity">
    <text evidence="4">Belongs to the putative lipase ROG1 family.</text>
</comment>
<dbReference type="Proteomes" id="UP001148614">
    <property type="component" value="Unassembled WGS sequence"/>
</dbReference>
<evidence type="ECO:0000313" key="13">
    <source>
        <dbReference type="Proteomes" id="UP001148614"/>
    </source>
</evidence>
<dbReference type="Gene3D" id="3.40.50.1820">
    <property type="entry name" value="alpha/beta hydrolase"/>
    <property type="match status" value="1"/>
</dbReference>
<keyword evidence="7 9" id="KW-0472">Membrane</keyword>
<evidence type="ECO:0000256" key="7">
    <source>
        <dbReference type="ARBA" id="ARBA00023136"/>
    </source>
</evidence>
<dbReference type="Pfam" id="PF05057">
    <property type="entry name" value="DUF676"/>
    <property type="match status" value="1"/>
</dbReference>
<dbReference type="Gene3D" id="3.90.1300.10">
    <property type="entry name" value="Amidase signature (AS) domain"/>
    <property type="match status" value="1"/>
</dbReference>
<evidence type="ECO:0008006" key="14">
    <source>
        <dbReference type="Google" id="ProtNLM"/>
    </source>
</evidence>
<feature type="region of interest" description="Disordered" evidence="8">
    <location>
        <begin position="830"/>
        <end position="873"/>
    </location>
</feature>
<dbReference type="EMBL" id="JANPWZ010000231">
    <property type="protein sequence ID" value="KAJ3578321.1"/>
    <property type="molecule type" value="Genomic_DNA"/>
</dbReference>
<evidence type="ECO:0000256" key="4">
    <source>
        <dbReference type="ARBA" id="ARBA00007920"/>
    </source>
</evidence>
<sequence>MVASTNPQGLDPSTPLGRLVQPAADSEIWMPAVLLTIQHAGFGLAQAQKALEDFIRQDDVFNDDFCSTAILQSREDIDIAGVAARLTGTSPFQNIYTHKSAPDRNPLPSGPYFIRGKSIHQAWKLYEDDLDAFVIPTIPDNVFKSESFSVLQAVSEQGSFRSIAVPSRLYSSPTNERPLAGARVSIKDNYDLKGIRSTMMNRAYNELYPPRASSADYVTKLIELGAIIVGKTKMSAFASAEEPTDQWIDYHCPFNPRGDKYQTPSCSSTGAGASLAGYSWLGHSIGSDTSGSVRLPAAFNGLFGLRTTYGIASRRGIVPSCNEFDTVGTLHRSLRDAKHLIASTLDVPNSFNFPKRLPYPLDFFPQENAQQQAMTEAFIAIVENYLGVKRTPISITDTWASNPPQEAGSKTLQEYLEMSAVWPMYYDTYHTFDDFREEYIKKFGKPPFVGPYMRKRWSIAVPFTKEERAQGVAEMRIFRTWFEKNIMGQDNATVTDAIMIMPFGAAASKYRDDANKLPSIVGSFSVFYLPAVLQLPLFIVPIGQKPYDSRVSGLKEYLPIVSSFMGAKGSDVMLINLAEEVLKSAKWPTEVKTGREAFEIGDNVSLLLLMAADNVAPVAAGGLASSTTLAARATTTGWLPLTTGLTVLPPECSSITIAHDQRWVQIYRGCVGMDESCCLPFTSRLQSTFSPARCPPGYVTQDAHVGLDRLAMDTIEWEATCVPEGFSRCTRIFGVPDLPGRPRWCSMSYTSSLSSLTTPLTVVEIFYEPYNYTLDSSKLPWGNRVGFRTTRVISEEWPIFLPATSTVRAVSASHIVIRWREADFLDTPTATEDTALPTTGRSITSTSISPSCTNSAECSNTPSSGPSASSPSSRPGLSRAAIVALVLGLLLLGVALLLFIRKHRARRKGWRDFQGLELDDGGPNIGCLVLHNQENNDSEIMADVVFVHGLNGHRTRTWTKDGCCWPRDLLPQTLPGIRVITFGYDSRIVRWTGTSSNSISHHATSLLSDIYLTRKNNPHRPLIFVGHSLGGIVIKDMLHQAREPDHHGQYRTIFDNTKGIIFLGTPHHGSGYARLSLFGAAVAWLWSGMNIKLLRSLRYDSEILDRINSSFLRTLIHLNARETTIRICSFAEELSLLKFFSPIVRSDSAFIGLPNEIRETIWANHRDICRFSDDGDPGYKRIYRWLSEFVAEAQGPVSESEALGV</sequence>
<evidence type="ECO:0000259" key="11">
    <source>
        <dbReference type="Pfam" id="PF05057"/>
    </source>
</evidence>
<dbReference type="AlphaFoldDB" id="A0A9W8TR80"/>
<evidence type="ECO:0000256" key="8">
    <source>
        <dbReference type="SAM" id="MobiDB-lite"/>
    </source>
</evidence>
<comment type="caution">
    <text evidence="12">The sequence shown here is derived from an EMBL/GenBank/DDBJ whole genome shotgun (WGS) entry which is preliminary data.</text>
</comment>
<dbReference type="SUPFAM" id="SSF75304">
    <property type="entry name" value="Amidase signature (AS) enzymes"/>
    <property type="match status" value="1"/>
</dbReference>
<feature type="domain" description="Amidase" evidence="10">
    <location>
        <begin position="175"/>
        <end position="342"/>
    </location>
</feature>
<evidence type="ECO:0000313" key="12">
    <source>
        <dbReference type="EMBL" id="KAJ3578321.1"/>
    </source>
</evidence>
<keyword evidence="9" id="KW-1133">Transmembrane helix</keyword>
<dbReference type="InterPro" id="IPR007751">
    <property type="entry name" value="DUF676_lipase-like"/>
</dbReference>
<evidence type="ECO:0000256" key="3">
    <source>
        <dbReference type="ARBA" id="ARBA00004370"/>
    </source>
</evidence>
<proteinExistence type="inferred from homology"/>
<dbReference type="InterPro" id="IPR029058">
    <property type="entry name" value="AB_hydrolase_fold"/>
</dbReference>
<evidence type="ECO:0000259" key="10">
    <source>
        <dbReference type="Pfam" id="PF01425"/>
    </source>
</evidence>
<dbReference type="GO" id="GO:0005783">
    <property type="term" value="C:endoplasmic reticulum"/>
    <property type="evidence" value="ECO:0007669"/>
    <property type="project" value="UniProtKB-SubCell"/>
</dbReference>
<dbReference type="GO" id="GO:0016020">
    <property type="term" value="C:membrane"/>
    <property type="evidence" value="ECO:0007669"/>
    <property type="project" value="UniProtKB-SubCell"/>
</dbReference>
<dbReference type="Pfam" id="PF01425">
    <property type="entry name" value="Amidase"/>
    <property type="match status" value="1"/>
</dbReference>